<keyword evidence="1" id="KW-1133">Transmembrane helix</keyword>
<sequence length="80" mass="9048">MGDKQINQVQVVWAIALILAGLGVFYRIPQVMPSIEQIPRFAAASGFIRFCFYFIGIFLIGGGGKKLFHEFRKQPDKLED</sequence>
<dbReference type="EMBL" id="AP021875">
    <property type="protein sequence ID" value="BBO73332.1"/>
    <property type="molecule type" value="Genomic_DNA"/>
</dbReference>
<dbReference type="Proteomes" id="UP000427769">
    <property type="component" value="Chromosome"/>
</dbReference>
<evidence type="ECO:0000256" key="1">
    <source>
        <dbReference type="SAM" id="Phobius"/>
    </source>
</evidence>
<proteinExistence type="predicted"/>
<accession>A0A5K7YU81</accession>
<keyword evidence="1" id="KW-0472">Membrane</keyword>
<reference evidence="2 3" key="1">
    <citation type="submission" date="2019-11" db="EMBL/GenBank/DDBJ databases">
        <title>Comparative genomics of hydrocarbon-degrading Desulfosarcina strains.</title>
        <authorList>
            <person name="Watanabe M."/>
            <person name="Kojima H."/>
            <person name="Fukui M."/>
        </authorList>
    </citation>
    <scope>NUCLEOTIDE SEQUENCE [LARGE SCALE GENOMIC DNA]</scope>
    <source>
        <strain evidence="2 3">PP31</strain>
    </source>
</reference>
<dbReference type="AlphaFoldDB" id="A0A5K7YU81"/>
<name>A0A5K7YU81_9BACT</name>
<evidence type="ECO:0000313" key="3">
    <source>
        <dbReference type="Proteomes" id="UP000427769"/>
    </source>
</evidence>
<organism evidence="2 3">
    <name type="scientific">Desulfosarcina widdelii</name>
    <dbReference type="NCBI Taxonomy" id="947919"/>
    <lineage>
        <taxon>Bacteria</taxon>
        <taxon>Pseudomonadati</taxon>
        <taxon>Thermodesulfobacteriota</taxon>
        <taxon>Desulfobacteria</taxon>
        <taxon>Desulfobacterales</taxon>
        <taxon>Desulfosarcinaceae</taxon>
        <taxon>Desulfosarcina</taxon>
    </lineage>
</organism>
<protein>
    <submittedName>
        <fullName evidence="2">Uncharacterized protein</fullName>
    </submittedName>
</protein>
<keyword evidence="3" id="KW-1185">Reference proteome</keyword>
<feature type="transmembrane region" description="Helical" evidence="1">
    <location>
        <begin position="12"/>
        <end position="29"/>
    </location>
</feature>
<evidence type="ECO:0000313" key="2">
    <source>
        <dbReference type="EMBL" id="BBO73332.1"/>
    </source>
</evidence>
<feature type="transmembrane region" description="Helical" evidence="1">
    <location>
        <begin position="41"/>
        <end position="63"/>
    </location>
</feature>
<gene>
    <name evidence="2" type="ORF">DSCW_07490</name>
</gene>
<keyword evidence="1" id="KW-0812">Transmembrane</keyword>
<dbReference type="KEGG" id="dwd:DSCW_07490"/>